<sequence>MKQVIKNWYFNNDRIEMLAFIPAYSKKILDIGCANGGFASLVKDKFGVEAWGIEINPEAARVASQRLDKVILKDISDALNGLPEKYFDCIIFNDVLEHLIDPYTVLKKVKKNLSDQGVVIASLPNIRHAPVLYELLVKGNWDYQDYGVLDRTHLRFFTRKSIIKMFEEQGYTILKMDGINRSESIHGKLISKLLLGPFYDMKYIQFACLVKPNYS</sequence>
<dbReference type="GO" id="GO:0032259">
    <property type="term" value="P:methylation"/>
    <property type="evidence" value="ECO:0007669"/>
    <property type="project" value="UniProtKB-KW"/>
</dbReference>
<dbReference type="RefSeq" id="WP_322877282.1">
    <property type="nucleotide sequence ID" value="NZ_JAVMIP010000002.1"/>
</dbReference>
<reference evidence="2" key="1">
    <citation type="submission" date="2023-07" db="EMBL/GenBank/DDBJ databases">
        <authorList>
            <person name="Luz R."/>
            <person name="Cordeiro R."/>
            <person name="Fonseca A."/>
            <person name="Goncalves V."/>
        </authorList>
    </citation>
    <scope>NUCLEOTIDE SEQUENCE [LARGE SCALE GENOMIC DNA]</scope>
    <source>
        <strain evidence="2">BACA0444</strain>
    </source>
</reference>
<dbReference type="PANTHER" id="PTHR43861">
    <property type="entry name" value="TRANS-ACONITATE 2-METHYLTRANSFERASE-RELATED"/>
    <property type="match status" value="1"/>
</dbReference>
<keyword evidence="1" id="KW-0808">Transferase</keyword>
<evidence type="ECO:0000313" key="2">
    <source>
        <dbReference type="Proteomes" id="UP001268256"/>
    </source>
</evidence>
<dbReference type="SUPFAM" id="SSF53335">
    <property type="entry name" value="S-adenosyl-L-methionine-dependent methyltransferases"/>
    <property type="match status" value="1"/>
</dbReference>
<keyword evidence="1" id="KW-0489">Methyltransferase</keyword>
<dbReference type="Gene3D" id="3.40.50.150">
    <property type="entry name" value="Vaccinia Virus protein VP39"/>
    <property type="match status" value="1"/>
</dbReference>
<dbReference type="EMBL" id="JAVMIP010000002">
    <property type="protein sequence ID" value="MDS3859993.1"/>
    <property type="molecule type" value="Genomic_DNA"/>
</dbReference>
<protein>
    <submittedName>
        <fullName evidence="1">Class I SAM-dependent methyltransferase</fullName>
        <ecNumber evidence="1">2.1.1.-</ecNumber>
    </submittedName>
</protein>
<accession>A0AAE4JWC2</accession>
<dbReference type="Pfam" id="PF13489">
    <property type="entry name" value="Methyltransf_23"/>
    <property type="match status" value="1"/>
</dbReference>
<proteinExistence type="predicted"/>
<dbReference type="EC" id="2.1.1.-" evidence="1"/>
<name>A0AAE4JWC2_9CYAN</name>
<dbReference type="PANTHER" id="PTHR43861:SF6">
    <property type="entry name" value="METHYLTRANSFERASE TYPE 11"/>
    <property type="match status" value="1"/>
</dbReference>
<gene>
    <name evidence="1" type="ORF">RIF25_04135</name>
</gene>
<keyword evidence="2" id="KW-1185">Reference proteome</keyword>
<dbReference type="GO" id="GO:0008168">
    <property type="term" value="F:methyltransferase activity"/>
    <property type="evidence" value="ECO:0007669"/>
    <property type="project" value="UniProtKB-KW"/>
</dbReference>
<organism evidence="1 2">
    <name type="scientific">Pseudocalidococcus azoricus BACA0444</name>
    <dbReference type="NCBI Taxonomy" id="2918990"/>
    <lineage>
        <taxon>Bacteria</taxon>
        <taxon>Bacillati</taxon>
        <taxon>Cyanobacteriota</taxon>
        <taxon>Cyanophyceae</taxon>
        <taxon>Acaryochloridales</taxon>
        <taxon>Thermosynechococcaceae</taxon>
        <taxon>Pseudocalidococcus</taxon>
        <taxon>Pseudocalidococcus azoricus</taxon>
    </lineage>
</organism>
<dbReference type="Proteomes" id="UP001268256">
    <property type="component" value="Unassembled WGS sequence"/>
</dbReference>
<comment type="caution">
    <text evidence="1">The sequence shown here is derived from an EMBL/GenBank/DDBJ whole genome shotgun (WGS) entry which is preliminary data.</text>
</comment>
<dbReference type="InterPro" id="IPR029063">
    <property type="entry name" value="SAM-dependent_MTases_sf"/>
</dbReference>
<dbReference type="CDD" id="cd02440">
    <property type="entry name" value="AdoMet_MTases"/>
    <property type="match status" value="1"/>
</dbReference>
<evidence type="ECO:0000313" key="1">
    <source>
        <dbReference type="EMBL" id="MDS3859993.1"/>
    </source>
</evidence>
<dbReference type="AlphaFoldDB" id="A0AAE4JWC2"/>